<evidence type="ECO:0000256" key="2">
    <source>
        <dbReference type="SAM" id="MobiDB-lite"/>
    </source>
</evidence>
<dbReference type="Proteomes" id="UP001151760">
    <property type="component" value="Unassembled WGS sequence"/>
</dbReference>
<sequence length="587" mass="66815">MSNNGEEDDQDFQMLQKERELLASLIEQLKVEIDASKQNNKVLESSNKALKEANMFLNTELKRYQDIDFVKNAHEKLLADHNLRALNWKIESNNSQGKKQEVEDHRRNFKFSNNKMFVTACNDSLNVKTSNISFVYVTYGKYVLNDNHGLCVLHYINGVNSRTKQPLVVPISTREPKRTVNQSVATPLKRTDASESTNQKPRSIFRKLYEHVSKTCSWWYPKLTPPGYKWKPKSTIRNIKQSVSLPLGTRSRNSNISKPKTLRASTLSNTPFSSNSFADRTVKFGNGQIAPILGYGDLGNDLLTDGENLDKMKEKGDACIFVGYSNESRCYRVYNKRARLIVETIHVNFDELPQMASDHVNSDLAPQFETVTTSNELDLLFSLMYEEYFNGYTTVVSKSSVVPTADASDKRQQQNTTPSTLTTVAADTTPLNIQTTHETTSQAPTATATKNNNQAKIQAEVKVENAQVDEDEFINIFSTPVFEEGESSSRYNKTSARNRWRDVYVRTHPKGYNQMEGIDFEESFAPIARLEAVRIFVAPLKEEVYVNQPDGFVDPYHRDKIYRLKKAFVSPLLNRSLQPIKDDSQDV</sequence>
<evidence type="ECO:0000256" key="1">
    <source>
        <dbReference type="SAM" id="Coils"/>
    </source>
</evidence>
<name>A0ABQ5GB38_9ASTR</name>
<feature type="coiled-coil region" evidence="1">
    <location>
        <begin position="12"/>
        <end position="67"/>
    </location>
</feature>
<dbReference type="EMBL" id="BQNB010018246">
    <property type="protein sequence ID" value="GJT72293.1"/>
    <property type="molecule type" value="Genomic_DNA"/>
</dbReference>
<feature type="compositionally biased region" description="Polar residues" evidence="2">
    <location>
        <begin position="413"/>
        <end position="425"/>
    </location>
</feature>
<feature type="domain" description="Retroviral polymerase SH3-like" evidence="3">
    <location>
        <begin position="307"/>
        <end position="352"/>
    </location>
</feature>
<reference evidence="4" key="2">
    <citation type="submission" date="2022-01" db="EMBL/GenBank/DDBJ databases">
        <authorList>
            <person name="Yamashiro T."/>
            <person name="Shiraishi A."/>
            <person name="Satake H."/>
            <person name="Nakayama K."/>
        </authorList>
    </citation>
    <scope>NUCLEOTIDE SEQUENCE</scope>
</reference>
<proteinExistence type="predicted"/>
<evidence type="ECO:0000313" key="5">
    <source>
        <dbReference type="Proteomes" id="UP001151760"/>
    </source>
</evidence>
<dbReference type="InterPro" id="IPR057670">
    <property type="entry name" value="SH3_retrovirus"/>
</dbReference>
<gene>
    <name evidence="4" type="ORF">Tco_1031579</name>
</gene>
<evidence type="ECO:0000313" key="4">
    <source>
        <dbReference type="EMBL" id="GJT72293.1"/>
    </source>
</evidence>
<accession>A0ABQ5GB38</accession>
<keyword evidence="5" id="KW-1185">Reference proteome</keyword>
<comment type="caution">
    <text evidence="4">The sequence shown here is derived from an EMBL/GenBank/DDBJ whole genome shotgun (WGS) entry which is preliminary data.</text>
</comment>
<organism evidence="4 5">
    <name type="scientific">Tanacetum coccineum</name>
    <dbReference type="NCBI Taxonomy" id="301880"/>
    <lineage>
        <taxon>Eukaryota</taxon>
        <taxon>Viridiplantae</taxon>
        <taxon>Streptophyta</taxon>
        <taxon>Embryophyta</taxon>
        <taxon>Tracheophyta</taxon>
        <taxon>Spermatophyta</taxon>
        <taxon>Magnoliopsida</taxon>
        <taxon>eudicotyledons</taxon>
        <taxon>Gunneridae</taxon>
        <taxon>Pentapetalae</taxon>
        <taxon>asterids</taxon>
        <taxon>campanulids</taxon>
        <taxon>Asterales</taxon>
        <taxon>Asteraceae</taxon>
        <taxon>Asteroideae</taxon>
        <taxon>Anthemideae</taxon>
        <taxon>Anthemidinae</taxon>
        <taxon>Tanacetum</taxon>
    </lineage>
</organism>
<feature type="region of interest" description="Disordered" evidence="2">
    <location>
        <begin position="405"/>
        <end position="425"/>
    </location>
</feature>
<reference evidence="4" key="1">
    <citation type="journal article" date="2022" name="Int. J. Mol. Sci.">
        <title>Draft Genome of Tanacetum Coccineum: Genomic Comparison of Closely Related Tanacetum-Family Plants.</title>
        <authorList>
            <person name="Yamashiro T."/>
            <person name="Shiraishi A."/>
            <person name="Nakayama K."/>
            <person name="Satake H."/>
        </authorList>
    </citation>
    <scope>NUCLEOTIDE SEQUENCE</scope>
</reference>
<evidence type="ECO:0000259" key="3">
    <source>
        <dbReference type="Pfam" id="PF25597"/>
    </source>
</evidence>
<dbReference type="Pfam" id="PF25597">
    <property type="entry name" value="SH3_retrovirus"/>
    <property type="match status" value="1"/>
</dbReference>
<keyword evidence="1" id="KW-0175">Coiled coil</keyword>
<protein>
    <submittedName>
        <fullName evidence="4">Retrovirus-related pol polyprotein from transposon TNT 1-94</fullName>
    </submittedName>
</protein>